<sequence length="389" mass="40951">MSGSQSVPQQDSSPLAAAAQPRVPSSPTREAIRTARRVVVKIGSSSISHPDGGLDRAKLDKLATVLEERMCAGSDVFVVSSGAISAGITPLKLHKRPRDIATKQAAAAVGQVELAKAWGESFDRYGRTVAQVLLTASDLGKRDRARNAQNTLDRIRLLHGVPIINENDTVATDEIRFGDNDRLAALVAHLVSADALILLSDVDGLYDSDPRQGNATFIPEVAHPAVIDGVEAGDGGALGTGGMASKLSSALLAADAGVPVLLAASYEADAALRDASVGTVFMARPKRMTAKKFWVRYSADNAGTLIVDEGAAAAVRRRRSLLAAGVVTGEGDFHGGDVVEVRTREGELVGRGIVSYAAGEMEFMYRMSTDELPKDMHAPVIHADDLVLV</sequence>
<comment type="similarity">
    <text evidence="8">Belongs to the glutamate 5-kinase family.</text>
</comment>
<dbReference type="InterPro" id="IPR002478">
    <property type="entry name" value="PUA"/>
</dbReference>
<dbReference type="GO" id="GO:0055129">
    <property type="term" value="P:L-proline biosynthetic process"/>
    <property type="evidence" value="ECO:0007669"/>
    <property type="project" value="UniProtKB-UniRule"/>
</dbReference>
<evidence type="ECO:0000256" key="9">
    <source>
        <dbReference type="SAM" id="MobiDB-lite"/>
    </source>
</evidence>
<keyword evidence="2 8" id="KW-0028">Amino-acid biosynthesis</keyword>
<evidence type="ECO:0000256" key="6">
    <source>
        <dbReference type="ARBA" id="ARBA00022777"/>
    </source>
</evidence>
<dbReference type="SMART" id="SM00359">
    <property type="entry name" value="PUA"/>
    <property type="match status" value="1"/>
</dbReference>
<evidence type="ECO:0000313" key="12">
    <source>
        <dbReference type="Proteomes" id="UP000324288"/>
    </source>
</evidence>
<dbReference type="CDD" id="cd04242">
    <property type="entry name" value="AAK_G5K_ProB"/>
    <property type="match status" value="1"/>
</dbReference>
<dbReference type="Proteomes" id="UP000324288">
    <property type="component" value="Chromosome"/>
</dbReference>
<dbReference type="InterPro" id="IPR001048">
    <property type="entry name" value="Asp/Glu/Uridylate_kinase"/>
</dbReference>
<keyword evidence="4 8" id="KW-0808">Transferase</keyword>
<dbReference type="Gene3D" id="2.30.130.10">
    <property type="entry name" value="PUA domain"/>
    <property type="match status" value="1"/>
</dbReference>
<name>A0A5E3ZZC3_9ACTN</name>
<evidence type="ECO:0000256" key="7">
    <source>
        <dbReference type="ARBA" id="ARBA00022840"/>
    </source>
</evidence>
<evidence type="ECO:0000259" key="10">
    <source>
        <dbReference type="SMART" id="SM00359"/>
    </source>
</evidence>
<dbReference type="EC" id="2.7.2.11" evidence="8"/>
<keyword evidence="3 8" id="KW-0641">Proline biosynthesis</keyword>
<evidence type="ECO:0000256" key="3">
    <source>
        <dbReference type="ARBA" id="ARBA00022650"/>
    </source>
</evidence>
<dbReference type="PANTHER" id="PTHR43654">
    <property type="entry name" value="GLUTAMATE 5-KINASE"/>
    <property type="match status" value="1"/>
</dbReference>
<dbReference type="CDD" id="cd21157">
    <property type="entry name" value="PUA_G5K"/>
    <property type="match status" value="1"/>
</dbReference>
<feature type="binding site" evidence="8">
    <location>
        <begin position="240"/>
        <end position="246"/>
    </location>
    <ligand>
        <name>ATP</name>
        <dbReference type="ChEBI" id="CHEBI:30616"/>
    </ligand>
</feature>
<dbReference type="SUPFAM" id="SSF88697">
    <property type="entry name" value="PUA domain-like"/>
    <property type="match status" value="1"/>
</dbReference>
<keyword evidence="7 8" id="KW-0067">ATP-binding</keyword>
<dbReference type="OrthoDB" id="9804434at2"/>
<evidence type="ECO:0000256" key="8">
    <source>
        <dbReference type="HAMAP-Rule" id="MF_00456"/>
    </source>
</evidence>
<dbReference type="PANTHER" id="PTHR43654:SF1">
    <property type="entry name" value="ISOPENTENYL PHOSPHATE KINASE"/>
    <property type="match status" value="1"/>
</dbReference>
<feature type="region of interest" description="Disordered" evidence="9">
    <location>
        <begin position="1"/>
        <end position="31"/>
    </location>
</feature>
<dbReference type="GO" id="GO:0005829">
    <property type="term" value="C:cytosol"/>
    <property type="evidence" value="ECO:0007669"/>
    <property type="project" value="TreeGrafter"/>
</dbReference>
<dbReference type="InterPro" id="IPR001057">
    <property type="entry name" value="Glu/AcGlu_kinase"/>
</dbReference>
<dbReference type="InterPro" id="IPR015947">
    <property type="entry name" value="PUA-like_sf"/>
</dbReference>
<feature type="binding site" evidence="8">
    <location>
        <position position="180"/>
    </location>
    <ligand>
        <name>substrate</name>
    </ligand>
</feature>
<organism evidence="11 12">
    <name type="scientific">Lawsonella clevelandensis</name>
    <dbReference type="NCBI Taxonomy" id="1528099"/>
    <lineage>
        <taxon>Bacteria</taxon>
        <taxon>Bacillati</taxon>
        <taxon>Actinomycetota</taxon>
        <taxon>Actinomycetes</taxon>
        <taxon>Mycobacteriales</taxon>
        <taxon>Lawsonellaceae</taxon>
        <taxon>Lawsonella</taxon>
    </lineage>
</organism>
<dbReference type="Pfam" id="PF01472">
    <property type="entry name" value="PUA"/>
    <property type="match status" value="1"/>
</dbReference>
<keyword evidence="5 8" id="KW-0547">Nucleotide-binding</keyword>
<dbReference type="HAMAP" id="MF_00456">
    <property type="entry name" value="ProB"/>
    <property type="match status" value="1"/>
</dbReference>
<evidence type="ECO:0000256" key="1">
    <source>
        <dbReference type="ARBA" id="ARBA00022490"/>
    </source>
</evidence>
<dbReference type="GO" id="GO:0003723">
    <property type="term" value="F:RNA binding"/>
    <property type="evidence" value="ECO:0007669"/>
    <property type="project" value="InterPro"/>
</dbReference>
<dbReference type="RefSeq" id="WP_082345509.1">
    <property type="nucleotide sequence ID" value="NZ_CAJPTR010000027.1"/>
</dbReference>
<feature type="binding site" evidence="8">
    <location>
        <position position="41"/>
    </location>
    <ligand>
        <name>ATP</name>
        <dbReference type="ChEBI" id="CHEBI:30616"/>
    </ligand>
</feature>
<feature type="compositionally biased region" description="Polar residues" evidence="9">
    <location>
        <begin position="1"/>
        <end position="13"/>
    </location>
</feature>
<dbReference type="InterPro" id="IPR036974">
    <property type="entry name" value="PUA_sf"/>
</dbReference>
<comment type="pathway">
    <text evidence="8">Amino-acid biosynthesis; L-proline biosynthesis; L-glutamate 5-semialdehyde from L-glutamate: step 1/2.</text>
</comment>
<proteinExistence type="inferred from homology"/>
<feature type="binding site" evidence="8">
    <location>
        <position position="168"/>
    </location>
    <ligand>
        <name>substrate</name>
    </ligand>
</feature>
<dbReference type="PRINTS" id="PR00474">
    <property type="entry name" value="GLU5KINASE"/>
</dbReference>
<dbReference type="PROSITE" id="PS50890">
    <property type="entry name" value="PUA"/>
    <property type="match status" value="1"/>
</dbReference>
<dbReference type="PROSITE" id="PS00902">
    <property type="entry name" value="GLUTAMATE_5_KINASE"/>
    <property type="match status" value="1"/>
</dbReference>
<protein>
    <recommendedName>
        <fullName evidence="8">Glutamate 5-kinase</fullName>
        <ecNumber evidence="8">2.7.2.11</ecNumber>
    </recommendedName>
    <alternativeName>
        <fullName evidence="8">Gamma-glutamyl kinase</fullName>
        <shortName evidence="8">GK</shortName>
    </alternativeName>
</protein>
<dbReference type="InterPro" id="IPR019797">
    <property type="entry name" value="Glutamate_5-kinase_CS"/>
</dbReference>
<dbReference type="FunFam" id="3.40.1160.10:FF:000018">
    <property type="entry name" value="Glutamate 5-kinase"/>
    <property type="match status" value="1"/>
</dbReference>
<keyword evidence="1 8" id="KW-0963">Cytoplasm</keyword>
<dbReference type="GO" id="GO:0005524">
    <property type="term" value="F:ATP binding"/>
    <property type="evidence" value="ECO:0007669"/>
    <property type="project" value="UniProtKB-KW"/>
</dbReference>
<feature type="binding site" evidence="8">
    <location>
        <position position="81"/>
    </location>
    <ligand>
        <name>substrate</name>
    </ligand>
</feature>
<dbReference type="InterPro" id="IPR011529">
    <property type="entry name" value="Glu_5kinase"/>
</dbReference>
<dbReference type="NCBIfam" id="TIGR01027">
    <property type="entry name" value="proB"/>
    <property type="match status" value="1"/>
</dbReference>
<dbReference type="InterPro" id="IPR041739">
    <property type="entry name" value="G5K_ProB"/>
</dbReference>
<dbReference type="EMBL" id="LR584267">
    <property type="protein sequence ID" value="VHO01485.1"/>
    <property type="molecule type" value="Genomic_DNA"/>
</dbReference>
<dbReference type="InterPro" id="IPR005715">
    <property type="entry name" value="Glu_5kinase/COase_Synthase"/>
</dbReference>
<dbReference type="Gene3D" id="3.40.1160.10">
    <property type="entry name" value="Acetylglutamate kinase-like"/>
    <property type="match status" value="2"/>
</dbReference>
<dbReference type="AlphaFoldDB" id="A0A5E3ZZC3"/>
<comment type="function">
    <text evidence="8">Catalyzes the transfer of a phosphate group to glutamate to form L-glutamate 5-phosphate.</text>
</comment>
<evidence type="ECO:0000256" key="5">
    <source>
        <dbReference type="ARBA" id="ARBA00022741"/>
    </source>
</evidence>
<evidence type="ECO:0000313" key="11">
    <source>
        <dbReference type="EMBL" id="VHO01485.1"/>
    </source>
</evidence>
<accession>A0A5E3ZZC3</accession>
<keyword evidence="12" id="KW-1185">Reference proteome</keyword>
<gene>
    <name evidence="8 11" type="primary">proB</name>
    <name evidence="11" type="ORF">LC603019_01417</name>
</gene>
<dbReference type="UniPathway" id="UPA00098">
    <property type="reaction ID" value="UER00359"/>
</dbReference>
<dbReference type="GO" id="GO:0004349">
    <property type="term" value="F:glutamate 5-kinase activity"/>
    <property type="evidence" value="ECO:0007669"/>
    <property type="project" value="UniProtKB-UniRule"/>
</dbReference>
<dbReference type="InterPro" id="IPR036393">
    <property type="entry name" value="AceGlu_kinase-like_sf"/>
</dbReference>
<keyword evidence="6 8" id="KW-0418">Kinase</keyword>
<evidence type="ECO:0000256" key="4">
    <source>
        <dbReference type="ARBA" id="ARBA00022679"/>
    </source>
</evidence>
<dbReference type="PIRSF" id="PIRSF000729">
    <property type="entry name" value="GK"/>
    <property type="match status" value="1"/>
</dbReference>
<comment type="subcellular location">
    <subcellularLocation>
        <location evidence="8">Cytoplasm</location>
    </subcellularLocation>
</comment>
<feature type="binding site" evidence="8">
    <location>
        <begin position="200"/>
        <end position="201"/>
    </location>
    <ligand>
        <name>ATP</name>
        <dbReference type="ChEBI" id="CHEBI:30616"/>
    </ligand>
</feature>
<dbReference type="Pfam" id="PF00696">
    <property type="entry name" value="AA_kinase"/>
    <property type="match status" value="1"/>
</dbReference>
<dbReference type="SUPFAM" id="SSF53633">
    <property type="entry name" value="Carbamate kinase-like"/>
    <property type="match status" value="1"/>
</dbReference>
<evidence type="ECO:0000256" key="2">
    <source>
        <dbReference type="ARBA" id="ARBA00022605"/>
    </source>
</evidence>
<feature type="domain" description="PUA" evidence="10">
    <location>
        <begin position="303"/>
        <end position="381"/>
    </location>
</feature>
<dbReference type="GeneID" id="84895317"/>
<comment type="catalytic activity">
    <reaction evidence="8">
        <text>L-glutamate + ATP = L-glutamyl 5-phosphate + ADP</text>
        <dbReference type="Rhea" id="RHEA:14877"/>
        <dbReference type="ChEBI" id="CHEBI:29985"/>
        <dbReference type="ChEBI" id="CHEBI:30616"/>
        <dbReference type="ChEBI" id="CHEBI:58274"/>
        <dbReference type="ChEBI" id="CHEBI:456216"/>
        <dbReference type="EC" id="2.7.2.11"/>
    </reaction>
</comment>
<reference evidence="11 12" key="1">
    <citation type="submission" date="2019-04" db="EMBL/GenBank/DDBJ databases">
        <authorList>
            <person name="Seth-Smith MB H."/>
            <person name="Seth-Smith H."/>
        </authorList>
    </citation>
    <scope>NUCLEOTIDE SEQUENCE [LARGE SCALE GENOMIC DNA]</scope>
    <source>
        <strain evidence="11">USB-603019</strain>
    </source>
</reference>